<evidence type="ECO:0000256" key="1">
    <source>
        <dbReference type="ARBA" id="ARBA00007865"/>
    </source>
</evidence>
<sequence length="347" mass="37769">MEPSEVPDFDDLPKVEGMPQGCAWGLFDKNGKKDLLGTINFLTPAVRKAAYAEARDGISISLNWPLDAMPMPLPGRKACTHTQFPLKEAGISGGEGWDDELHFNTQMSSQWDSLVHWQDQKSGLAYNGIKVTKEGLSAAKTASNEMPTLDHWHAIGGMVARGVLIDFKEWKESQLRAEGKTGADASFHPFDGHRITVNEVEAVAKAQGVEFKPGDVLVIRTGMTEVMGAPTPEDFAKMGSMTISGLHGVVESAKWLWNKRFAAAAGDSWAFEALMPVQEDGSPAGLNDLCLHPWMLSMFGMPIGELWDLRALSEHCKKTGRYSFLLTSMPLNVPGLVGSPPNATAVF</sequence>
<accession>A0A136J3F4</accession>
<dbReference type="Pfam" id="PF04199">
    <property type="entry name" value="Cyclase"/>
    <property type="match status" value="1"/>
</dbReference>
<name>A0A136J3F4_9PEZI</name>
<dbReference type="InterPro" id="IPR037175">
    <property type="entry name" value="KFase_sf"/>
</dbReference>
<evidence type="ECO:0000313" key="2">
    <source>
        <dbReference type="EMBL" id="KXJ91609.1"/>
    </source>
</evidence>
<dbReference type="PANTHER" id="PTHR34861">
    <property type="match status" value="1"/>
</dbReference>
<dbReference type="GO" id="GO:0004061">
    <property type="term" value="F:arylformamidase activity"/>
    <property type="evidence" value="ECO:0007669"/>
    <property type="project" value="InterPro"/>
</dbReference>
<dbReference type="Proteomes" id="UP000070501">
    <property type="component" value="Unassembled WGS sequence"/>
</dbReference>
<dbReference type="SUPFAM" id="SSF102198">
    <property type="entry name" value="Putative cyclase"/>
    <property type="match status" value="1"/>
</dbReference>
<keyword evidence="3" id="KW-1185">Reference proteome</keyword>
<proteinExistence type="inferred from homology"/>
<dbReference type="InParanoid" id="A0A136J3F4"/>
<comment type="similarity">
    <text evidence="1">Belongs to the Cyclase 1 superfamily.</text>
</comment>
<dbReference type="InterPro" id="IPR007325">
    <property type="entry name" value="KFase/CYL"/>
</dbReference>
<gene>
    <name evidence="2" type="ORF">Micbo1qcDRAFT_163395</name>
</gene>
<dbReference type="EMBL" id="KQ964250">
    <property type="protein sequence ID" value="KXJ91609.1"/>
    <property type="molecule type" value="Genomic_DNA"/>
</dbReference>
<dbReference type="OrthoDB" id="5396at2759"/>
<organism evidence="2 3">
    <name type="scientific">Microdochium bolleyi</name>
    <dbReference type="NCBI Taxonomy" id="196109"/>
    <lineage>
        <taxon>Eukaryota</taxon>
        <taxon>Fungi</taxon>
        <taxon>Dikarya</taxon>
        <taxon>Ascomycota</taxon>
        <taxon>Pezizomycotina</taxon>
        <taxon>Sordariomycetes</taxon>
        <taxon>Xylariomycetidae</taxon>
        <taxon>Xylariales</taxon>
        <taxon>Microdochiaceae</taxon>
        <taxon>Microdochium</taxon>
    </lineage>
</organism>
<evidence type="ECO:0008006" key="4">
    <source>
        <dbReference type="Google" id="ProtNLM"/>
    </source>
</evidence>
<reference evidence="3" key="1">
    <citation type="submission" date="2016-02" db="EMBL/GenBank/DDBJ databases">
        <title>Draft genome sequence of Microdochium bolleyi, a fungal endophyte of beachgrass.</title>
        <authorList>
            <consortium name="DOE Joint Genome Institute"/>
            <person name="David A.S."/>
            <person name="May G."/>
            <person name="Haridas S."/>
            <person name="Lim J."/>
            <person name="Wang M."/>
            <person name="Labutti K."/>
            <person name="Lipzen A."/>
            <person name="Barry K."/>
            <person name="Grigoriev I.V."/>
        </authorList>
    </citation>
    <scope>NUCLEOTIDE SEQUENCE [LARGE SCALE GENOMIC DNA]</scope>
    <source>
        <strain evidence="3">J235TASD1</strain>
    </source>
</reference>
<dbReference type="Gene3D" id="3.50.30.50">
    <property type="entry name" value="Putative cyclase"/>
    <property type="match status" value="1"/>
</dbReference>
<protein>
    <recommendedName>
        <fullName evidence="4">Cyclase-domain-containing protein</fullName>
    </recommendedName>
</protein>
<dbReference type="GO" id="GO:0019441">
    <property type="term" value="P:L-tryptophan catabolic process to kynurenine"/>
    <property type="evidence" value="ECO:0007669"/>
    <property type="project" value="InterPro"/>
</dbReference>
<dbReference type="AlphaFoldDB" id="A0A136J3F4"/>
<dbReference type="PANTHER" id="PTHR34861:SF10">
    <property type="entry name" value="CYCLASE"/>
    <property type="match status" value="1"/>
</dbReference>
<evidence type="ECO:0000313" key="3">
    <source>
        <dbReference type="Proteomes" id="UP000070501"/>
    </source>
</evidence>